<feature type="region of interest" description="Disordered" evidence="1">
    <location>
        <begin position="41"/>
        <end position="152"/>
    </location>
</feature>
<proteinExistence type="predicted"/>
<dbReference type="EMBL" id="CP133217">
    <property type="protein sequence ID" value="WML85243.1"/>
    <property type="molecule type" value="Genomic_DNA"/>
</dbReference>
<dbReference type="EMBL" id="JAVFKN010000005">
    <property type="protein sequence ID" value="MDQ5767992.1"/>
    <property type="molecule type" value="Genomic_DNA"/>
</dbReference>
<evidence type="ECO:0000259" key="2">
    <source>
        <dbReference type="Pfam" id="PF07603"/>
    </source>
</evidence>
<evidence type="ECO:0000313" key="4">
    <source>
        <dbReference type="EMBL" id="WML85243.1"/>
    </source>
</evidence>
<feature type="compositionally biased region" description="Low complexity" evidence="1">
    <location>
        <begin position="65"/>
        <end position="79"/>
    </location>
</feature>
<reference evidence="4 5" key="1">
    <citation type="submission" date="2023-08" db="EMBL/GenBank/DDBJ databases">
        <title>New molecular markers tilS and rpoB for phylogenetic and monitoring studies of the genus Thiothrix biodiversity.</title>
        <authorList>
            <person name="Ravin N.V."/>
            <person name="Smolyakov D."/>
            <person name="Markov N.D."/>
            <person name="Beletsky A.V."/>
            <person name="Mardanov A.V."/>
            <person name="Rudenko T.S."/>
            <person name="Grabovich M.Y."/>
        </authorList>
    </citation>
    <scope>NUCLEOTIDE SEQUENCE</scope>
    <source>
        <strain evidence="4">DNT52</strain>
        <strain evidence="3 5">H33</strain>
    </source>
</reference>
<organism evidence="4">
    <name type="scientific">Thiothrix subterranea</name>
    <dbReference type="NCBI Taxonomy" id="2735563"/>
    <lineage>
        <taxon>Bacteria</taxon>
        <taxon>Pseudomonadati</taxon>
        <taxon>Pseudomonadota</taxon>
        <taxon>Gammaproteobacteria</taxon>
        <taxon>Thiotrichales</taxon>
        <taxon>Thiotrichaceae</taxon>
        <taxon>Thiothrix</taxon>
    </lineage>
</organism>
<keyword evidence="5" id="KW-1185">Reference proteome</keyword>
<dbReference type="RefSeq" id="WP_308134096.1">
    <property type="nucleotide sequence ID" value="NZ_CP133217.1"/>
</dbReference>
<name>A0AA51MJR7_9GAMM</name>
<accession>A0AA51MJR7</accession>
<gene>
    <name evidence="3" type="ORF">RCC75_05600</name>
    <name evidence="4" type="ORF">RCG00_13125</name>
</gene>
<dbReference type="AlphaFoldDB" id="A0AA51MJR7"/>
<dbReference type="Pfam" id="PF07603">
    <property type="entry name" value="Lcl_C"/>
    <property type="match status" value="1"/>
</dbReference>
<feature type="compositionally biased region" description="Gly residues" evidence="1">
    <location>
        <begin position="80"/>
        <end position="152"/>
    </location>
</feature>
<evidence type="ECO:0000313" key="3">
    <source>
        <dbReference type="EMBL" id="MDQ5767992.1"/>
    </source>
</evidence>
<sequence>MSIISIYSQLNNDGLTVKKISIAVSSVLLSTILGACSSNNNGASETGDSNGAGTVVATASADPSTSNTTGTGSTGTTDNGTGGTIAGGSSGTGTGGTTGGDGSTGTGGITDGDGTGTGVTTGGDGTGTGTGGTTGGDGTGTGGTTGSDGIGTGSTGFPSLFVKLDVNGGELPADADTWSCILDTKTGLIWEVKTNDGGLRDKDWRYQYDGSSGLMPAGTEYPCTGVYACNPMSYIEALNTYGVCGKTDWHLPTDAQMSGVGEPQSEPPHINLAAFPNFNTDLPYCIAKSNPGHYQGIHFGMEIPEGADLLDALKVNMSDYDFQCRVLAVSY</sequence>
<feature type="compositionally biased region" description="Polar residues" evidence="1">
    <location>
        <begin position="41"/>
        <end position="52"/>
    </location>
</feature>
<feature type="domain" description="Lcl C-terminal" evidence="2">
    <location>
        <begin position="180"/>
        <end position="289"/>
    </location>
</feature>
<evidence type="ECO:0000256" key="1">
    <source>
        <dbReference type="SAM" id="MobiDB-lite"/>
    </source>
</evidence>
<protein>
    <submittedName>
        <fullName evidence="4">DUF1566 domain-containing protein</fullName>
    </submittedName>
</protein>
<dbReference type="Proteomes" id="UP001229862">
    <property type="component" value="Chromosome"/>
</dbReference>
<evidence type="ECO:0000313" key="5">
    <source>
        <dbReference type="Proteomes" id="UP001223336"/>
    </source>
</evidence>
<dbReference type="Proteomes" id="UP001223336">
    <property type="component" value="Unassembled WGS sequence"/>
</dbReference>
<dbReference type="InterPro" id="IPR011460">
    <property type="entry name" value="Lcl_C"/>
</dbReference>